<keyword evidence="1" id="KW-0175">Coiled coil</keyword>
<evidence type="ECO:0000259" key="3">
    <source>
        <dbReference type="PROSITE" id="PS50112"/>
    </source>
</evidence>
<evidence type="ECO:0000313" key="6">
    <source>
        <dbReference type="Proteomes" id="UP000544134"/>
    </source>
</evidence>
<sequence>MKDECIMDAQQEQQQQRQSASAPLPPESDYDQYFERVTRVAARALNLPISVVCLDRPGQPEVIGATGCERDVVFHVGTYYRRTLQCEEPFVVRDALSDAELAQGPLATSELGIRFFAGIALRLPCGKPIGMLCVMHSMPRRFTRQQRQMLVDLGQMIEHEVGLRKLDSSDRLQVLQAIDRLQAQHALYVETFHRTPVAIAHIGRDWEWRHMNDACVKFFAHSRAPLTKTNILDLLDASDRTKLEQAVQALNRGRGVEVLTLDVTFRLRNKQSKPARVQVALKQTTSTRDGGWLFVIHDTQAEQREKTARDVREAALHRGAHEASEVLRRAHEQLTNAERQLGATRVDLRAIADNLPVLVAYVDGERRFRFANSTYREWMGLDPEEIVGQLTHEVLDADYFAAIEPYVQRVLNGERVEYEVGATLNGTHRVLRGVLVPRRVHDQSADGYYLLVHDVTERTALLDRLRHQAFHDALTGLPNRRSFLERLDEACAAGGDGVAAIMFIDLDGFKAVNDTYGHQCGDEVLVEAARRISRCVRGGDLVARHAGDEFTVLLAGPAIDRAALEKIARAILQTLSQPLTFGAKVVQLSASIGMLPRDQAASLSGEALLRAADAAMYRAKVAGKARIVVHELHDSPAGVYG</sequence>
<dbReference type="SMART" id="SM00091">
    <property type="entry name" value="PAS"/>
    <property type="match status" value="2"/>
</dbReference>
<evidence type="ECO:0000259" key="4">
    <source>
        <dbReference type="PROSITE" id="PS50887"/>
    </source>
</evidence>
<accession>A0A848I9X2</accession>
<evidence type="ECO:0000256" key="1">
    <source>
        <dbReference type="SAM" id="Coils"/>
    </source>
</evidence>
<evidence type="ECO:0000313" key="5">
    <source>
        <dbReference type="EMBL" id="NML99101.1"/>
    </source>
</evidence>
<dbReference type="PROSITE" id="PS50887">
    <property type="entry name" value="GGDEF"/>
    <property type="match status" value="1"/>
</dbReference>
<dbReference type="SUPFAM" id="SSF55781">
    <property type="entry name" value="GAF domain-like"/>
    <property type="match status" value="1"/>
</dbReference>
<dbReference type="Gene3D" id="3.30.450.40">
    <property type="match status" value="1"/>
</dbReference>
<dbReference type="SMART" id="SM00065">
    <property type="entry name" value="GAF"/>
    <property type="match status" value="1"/>
</dbReference>
<dbReference type="CDD" id="cd00130">
    <property type="entry name" value="PAS"/>
    <property type="match status" value="2"/>
</dbReference>
<feature type="coiled-coil region" evidence="1">
    <location>
        <begin position="320"/>
        <end position="347"/>
    </location>
</feature>
<evidence type="ECO:0000256" key="2">
    <source>
        <dbReference type="SAM" id="MobiDB-lite"/>
    </source>
</evidence>
<feature type="domain" description="PAS" evidence="3">
    <location>
        <begin position="344"/>
        <end position="414"/>
    </location>
</feature>
<dbReference type="Proteomes" id="UP000544134">
    <property type="component" value="Unassembled WGS sequence"/>
</dbReference>
<dbReference type="InterPro" id="IPR029016">
    <property type="entry name" value="GAF-like_dom_sf"/>
</dbReference>
<dbReference type="InterPro" id="IPR029787">
    <property type="entry name" value="Nucleotide_cyclase"/>
</dbReference>
<feature type="region of interest" description="Disordered" evidence="2">
    <location>
        <begin position="1"/>
        <end position="28"/>
    </location>
</feature>
<dbReference type="EMBL" id="JABBGJ010000013">
    <property type="protein sequence ID" value="NML99101.1"/>
    <property type="molecule type" value="Genomic_DNA"/>
</dbReference>
<dbReference type="InterPro" id="IPR000014">
    <property type="entry name" value="PAS"/>
</dbReference>
<dbReference type="PROSITE" id="PS50112">
    <property type="entry name" value="PAS"/>
    <property type="match status" value="1"/>
</dbReference>
<dbReference type="PANTHER" id="PTHR44757:SF2">
    <property type="entry name" value="BIOFILM ARCHITECTURE MAINTENANCE PROTEIN MBAA"/>
    <property type="match status" value="1"/>
</dbReference>
<reference evidence="5 6" key="1">
    <citation type="submission" date="2020-04" db="EMBL/GenBank/DDBJ databases">
        <title>Paraburkholderia sp. RP-4-7 isolated from soil.</title>
        <authorList>
            <person name="Dahal R.H."/>
        </authorList>
    </citation>
    <scope>NUCLEOTIDE SEQUENCE [LARGE SCALE GENOMIC DNA]</scope>
    <source>
        <strain evidence="5 6">RP-4-7</strain>
    </source>
</reference>
<dbReference type="InterPro" id="IPR013656">
    <property type="entry name" value="PAS_4"/>
</dbReference>
<dbReference type="Pfam" id="PF00990">
    <property type="entry name" value="GGDEF"/>
    <property type="match status" value="1"/>
</dbReference>
<dbReference type="InterPro" id="IPR035965">
    <property type="entry name" value="PAS-like_dom_sf"/>
</dbReference>
<dbReference type="RefSeq" id="WP_169486091.1">
    <property type="nucleotide sequence ID" value="NZ_JABBGJ010000013.1"/>
</dbReference>
<dbReference type="SUPFAM" id="SSF55073">
    <property type="entry name" value="Nucleotide cyclase"/>
    <property type="match status" value="1"/>
</dbReference>
<dbReference type="NCBIfam" id="TIGR00229">
    <property type="entry name" value="sensory_box"/>
    <property type="match status" value="1"/>
</dbReference>
<organism evidence="5 6">
    <name type="scientific">Paraburkholderia polaris</name>
    <dbReference type="NCBI Taxonomy" id="2728848"/>
    <lineage>
        <taxon>Bacteria</taxon>
        <taxon>Pseudomonadati</taxon>
        <taxon>Pseudomonadota</taxon>
        <taxon>Betaproteobacteria</taxon>
        <taxon>Burkholderiales</taxon>
        <taxon>Burkholderiaceae</taxon>
        <taxon>Paraburkholderia</taxon>
    </lineage>
</organism>
<dbReference type="AlphaFoldDB" id="A0A848I9X2"/>
<dbReference type="PANTHER" id="PTHR44757">
    <property type="entry name" value="DIGUANYLATE CYCLASE DGCP"/>
    <property type="match status" value="1"/>
</dbReference>
<dbReference type="InterPro" id="IPR000160">
    <property type="entry name" value="GGDEF_dom"/>
</dbReference>
<dbReference type="Pfam" id="PF01590">
    <property type="entry name" value="GAF"/>
    <property type="match status" value="1"/>
</dbReference>
<dbReference type="Pfam" id="PF08448">
    <property type="entry name" value="PAS_4"/>
    <property type="match status" value="1"/>
</dbReference>
<dbReference type="CDD" id="cd01949">
    <property type="entry name" value="GGDEF"/>
    <property type="match status" value="1"/>
</dbReference>
<gene>
    <name evidence="5" type="ORF">HHL24_14265</name>
</gene>
<dbReference type="Gene3D" id="3.30.70.270">
    <property type="match status" value="1"/>
</dbReference>
<dbReference type="NCBIfam" id="TIGR00254">
    <property type="entry name" value="GGDEF"/>
    <property type="match status" value="1"/>
</dbReference>
<dbReference type="Gene3D" id="3.30.450.20">
    <property type="entry name" value="PAS domain"/>
    <property type="match status" value="2"/>
</dbReference>
<dbReference type="SUPFAM" id="SSF55785">
    <property type="entry name" value="PYP-like sensor domain (PAS domain)"/>
    <property type="match status" value="2"/>
</dbReference>
<dbReference type="InterPro" id="IPR003018">
    <property type="entry name" value="GAF"/>
</dbReference>
<keyword evidence="6" id="KW-1185">Reference proteome</keyword>
<dbReference type="InterPro" id="IPR043128">
    <property type="entry name" value="Rev_trsase/Diguanyl_cyclase"/>
</dbReference>
<comment type="caution">
    <text evidence="5">The sequence shown here is derived from an EMBL/GenBank/DDBJ whole genome shotgun (WGS) entry which is preliminary data.</text>
</comment>
<proteinExistence type="predicted"/>
<dbReference type="InterPro" id="IPR052155">
    <property type="entry name" value="Biofilm_reg_signaling"/>
</dbReference>
<name>A0A848I9X2_9BURK</name>
<protein>
    <submittedName>
        <fullName evidence="5">Diguanylate cyclase</fullName>
    </submittedName>
</protein>
<feature type="domain" description="GGDEF" evidence="4">
    <location>
        <begin position="497"/>
        <end position="632"/>
    </location>
</feature>
<dbReference type="SMART" id="SM00267">
    <property type="entry name" value="GGDEF"/>
    <property type="match status" value="1"/>
</dbReference>